<dbReference type="PANTHER" id="PTHR43798">
    <property type="entry name" value="MONOACYLGLYCEROL LIPASE"/>
    <property type="match status" value="1"/>
</dbReference>
<sequence length="238" mass="26119">MLTRPTLIILPGWGGTKESWQKFIDLARSNYEVVCLELPCFGGEPCPPQVWGVEEYANFVKNKLSGFSPPNTVILGHSFGGQVAACLIGANPHLCAKLILSGAAVYRRQISLKQLIFWPLAKVGGRLFCLPGLRRLSSAARRVLYLAADSPDYSKTSGIEREIFKRITKQDVSGYLPGITVPTLVVWGQKDAYVPLSAGRRIARCIPGARLEVVPGGRHGLHIQKPQELLEIIKSFTP</sequence>
<dbReference type="SUPFAM" id="SSF53474">
    <property type="entry name" value="alpha/beta-Hydrolases"/>
    <property type="match status" value="1"/>
</dbReference>
<comment type="caution">
    <text evidence="3">The sequence shown here is derived from an EMBL/GenBank/DDBJ whole genome shotgun (WGS) entry which is preliminary data.</text>
</comment>
<evidence type="ECO:0000256" key="1">
    <source>
        <dbReference type="ARBA" id="ARBA00022801"/>
    </source>
</evidence>
<feature type="domain" description="AB hydrolase-1" evidence="2">
    <location>
        <begin position="7"/>
        <end position="231"/>
    </location>
</feature>
<dbReference type="InterPro" id="IPR050266">
    <property type="entry name" value="AB_hydrolase_sf"/>
</dbReference>
<dbReference type="GO" id="GO:0016787">
    <property type="term" value="F:hydrolase activity"/>
    <property type="evidence" value="ECO:0007669"/>
    <property type="project" value="UniProtKB-KW"/>
</dbReference>
<dbReference type="Gene3D" id="3.40.50.1820">
    <property type="entry name" value="alpha/beta hydrolase"/>
    <property type="match status" value="1"/>
</dbReference>
<dbReference type="PRINTS" id="PR00111">
    <property type="entry name" value="ABHYDROLASE"/>
</dbReference>
<reference evidence="3 4" key="1">
    <citation type="journal article" date="2015" name="Nature">
        <title>rRNA introns, odd ribosomes, and small enigmatic genomes across a large radiation of phyla.</title>
        <authorList>
            <person name="Brown C.T."/>
            <person name="Hug L.A."/>
            <person name="Thomas B.C."/>
            <person name="Sharon I."/>
            <person name="Castelle C.J."/>
            <person name="Singh A."/>
            <person name="Wilkins M.J."/>
            <person name="Williams K.H."/>
            <person name="Banfield J.F."/>
        </authorList>
    </citation>
    <scope>NUCLEOTIDE SEQUENCE [LARGE SCALE GENOMIC DNA]</scope>
</reference>
<dbReference type="EMBL" id="LCRX01000006">
    <property type="protein sequence ID" value="KKW42519.1"/>
    <property type="molecule type" value="Genomic_DNA"/>
</dbReference>
<proteinExistence type="predicted"/>
<dbReference type="InterPro" id="IPR000073">
    <property type="entry name" value="AB_hydrolase_1"/>
</dbReference>
<keyword evidence="1" id="KW-0378">Hydrolase</keyword>
<dbReference type="Pfam" id="PF12697">
    <property type="entry name" value="Abhydrolase_6"/>
    <property type="match status" value="1"/>
</dbReference>
<dbReference type="Proteomes" id="UP000033870">
    <property type="component" value="Unassembled WGS sequence"/>
</dbReference>
<evidence type="ECO:0000313" key="4">
    <source>
        <dbReference type="Proteomes" id="UP000033870"/>
    </source>
</evidence>
<dbReference type="PANTHER" id="PTHR43798:SF31">
    <property type="entry name" value="AB HYDROLASE SUPERFAMILY PROTEIN YCLE"/>
    <property type="match status" value="1"/>
</dbReference>
<dbReference type="GO" id="GO:0016020">
    <property type="term" value="C:membrane"/>
    <property type="evidence" value="ECO:0007669"/>
    <property type="project" value="TreeGrafter"/>
</dbReference>
<dbReference type="STRING" id="1619044.UY92_C0006G0080"/>
<gene>
    <name evidence="3" type="ORF">UY92_C0006G0080</name>
</gene>
<accession>A0A0G2BAI9</accession>
<dbReference type="AlphaFoldDB" id="A0A0G2BAI9"/>
<dbReference type="InterPro" id="IPR029058">
    <property type="entry name" value="AB_hydrolase_fold"/>
</dbReference>
<organism evidence="3 4">
    <name type="scientific">Candidatus Magasanikbacteria bacterium GW2011_GWA2_56_11</name>
    <dbReference type="NCBI Taxonomy" id="1619044"/>
    <lineage>
        <taxon>Bacteria</taxon>
        <taxon>Candidatus Magasanikiibacteriota</taxon>
    </lineage>
</organism>
<name>A0A0G2BAI9_9BACT</name>
<protein>
    <recommendedName>
        <fullName evidence="2">AB hydrolase-1 domain-containing protein</fullName>
    </recommendedName>
</protein>
<evidence type="ECO:0000313" key="3">
    <source>
        <dbReference type="EMBL" id="KKW42519.1"/>
    </source>
</evidence>
<evidence type="ECO:0000259" key="2">
    <source>
        <dbReference type="Pfam" id="PF12697"/>
    </source>
</evidence>